<dbReference type="PANTHER" id="PTHR42648:SF28">
    <property type="entry name" value="TRANSPOSON-ENCODED PROTEIN WITH RIBONUCLEASE H-LIKE AND RETROVIRUS ZINC FINGER-LIKE DOMAINS"/>
    <property type="match status" value="1"/>
</dbReference>
<dbReference type="STRING" id="4097.A0A1S3ZFU4"/>
<gene>
    <name evidence="3" type="primary">LOC107786370</name>
</gene>
<dbReference type="KEGG" id="nta:107786370"/>
<keyword evidence="1" id="KW-0378">Hydrolase</keyword>
<dbReference type="GO" id="GO:0003676">
    <property type="term" value="F:nucleic acid binding"/>
    <property type="evidence" value="ECO:0007669"/>
    <property type="project" value="InterPro"/>
</dbReference>
<protein>
    <recommendedName>
        <fullName evidence="2">Integrase catalytic domain-containing protein</fullName>
    </recommendedName>
</protein>
<organism evidence="3">
    <name type="scientific">Nicotiana tabacum</name>
    <name type="common">Common tobacco</name>
    <dbReference type="NCBI Taxonomy" id="4097"/>
    <lineage>
        <taxon>Eukaryota</taxon>
        <taxon>Viridiplantae</taxon>
        <taxon>Streptophyta</taxon>
        <taxon>Embryophyta</taxon>
        <taxon>Tracheophyta</taxon>
        <taxon>Spermatophyta</taxon>
        <taxon>Magnoliopsida</taxon>
        <taxon>eudicotyledons</taxon>
        <taxon>Gunneridae</taxon>
        <taxon>Pentapetalae</taxon>
        <taxon>asterids</taxon>
        <taxon>lamiids</taxon>
        <taxon>Solanales</taxon>
        <taxon>Solanaceae</taxon>
        <taxon>Nicotianoideae</taxon>
        <taxon>Nicotianeae</taxon>
        <taxon>Nicotiana</taxon>
    </lineage>
</organism>
<dbReference type="InterPro" id="IPR039537">
    <property type="entry name" value="Retrotran_Ty1/copia-like"/>
</dbReference>
<dbReference type="OrthoDB" id="1305140at2759"/>
<dbReference type="InterPro" id="IPR054722">
    <property type="entry name" value="PolX-like_BBD"/>
</dbReference>
<keyword evidence="1" id="KW-0645">Protease</keyword>
<dbReference type="GO" id="GO:0015074">
    <property type="term" value="P:DNA integration"/>
    <property type="evidence" value="ECO:0007669"/>
    <property type="project" value="InterPro"/>
</dbReference>
<evidence type="ECO:0000259" key="2">
    <source>
        <dbReference type="PROSITE" id="PS50994"/>
    </source>
</evidence>
<dbReference type="InterPro" id="IPR001584">
    <property type="entry name" value="Integrase_cat-core"/>
</dbReference>
<dbReference type="Gene3D" id="3.30.420.10">
    <property type="entry name" value="Ribonuclease H-like superfamily/Ribonuclease H"/>
    <property type="match status" value="1"/>
</dbReference>
<sequence length="370" mass="41515">MDSGATNHMTGNPNMFSSFRSHKAPSPITVVDGSTCSSVGSDIIKPTSSITLSSILCLPNLAFNLISVSKITKDLNCCVAFFSDHCLFLDLKTMQVIGKGYISGDLYILYEWEPCSVACSSIVSPFEAHCRLGHPFLPLLNKLCPQFQNISSLDFKTQFNASVRTLRSDNAKKYMSELFQSYMRQHGILYQSPCVDAPSQNRVVERKNRHLLETARALLFQMKVPKQFWADAVSTSYFLINRMQSSVLDGNVLYSVLFSNNSLFSMEPNVFGSTCYDRDVRPSLTKLAPKGVKCVFLSYSHLQKGYRCYTTELGKYLVSTDVVFSETTPFFYAPPISTSQGEEDEWLVYQVNRTLTEQSDDTLRSPNSSI</sequence>
<evidence type="ECO:0000256" key="1">
    <source>
        <dbReference type="ARBA" id="ARBA00022670"/>
    </source>
</evidence>
<reference evidence="3" key="1">
    <citation type="submission" date="2025-08" db="UniProtKB">
        <authorList>
            <consortium name="RefSeq"/>
        </authorList>
    </citation>
    <scope>IDENTIFICATION</scope>
</reference>
<dbReference type="PROSITE" id="PS50994">
    <property type="entry name" value="INTEGRASE"/>
    <property type="match status" value="1"/>
</dbReference>
<accession>A0A1S3ZFU4</accession>
<dbReference type="GO" id="GO:0006508">
    <property type="term" value="P:proteolysis"/>
    <property type="evidence" value="ECO:0007669"/>
    <property type="project" value="UniProtKB-KW"/>
</dbReference>
<dbReference type="Pfam" id="PF22936">
    <property type="entry name" value="Pol_BBD"/>
    <property type="match status" value="1"/>
</dbReference>
<dbReference type="OMA" id="TRAICTW"/>
<dbReference type="PaxDb" id="4097-A0A1S3ZFU4"/>
<dbReference type="RefSeq" id="XP_016463323.1">
    <property type="nucleotide sequence ID" value="XM_016607837.1"/>
</dbReference>
<dbReference type="InterPro" id="IPR036397">
    <property type="entry name" value="RNaseH_sf"/>
</dbReference>
<dbReference type="SUPFAM" id="SSF53098">
    <property type="entry name" value="Ribonuclease H-like"/>
    <property type="match status" value="1"/>
</dbReference>
<dbReference type="AlphaFoldDB" id="A0A1S3ZFU4"/>
<dbReference type="InterPro" id="IPR012337">
    <property type="entry name" value="RNaseH-like_sf"/>
</dbReference>
<dbReference type="InterPro" id="IPR057670">
    <property type="entry name" value="SH3_retrovirus"/>
</dbReference>
<name>A0A1S3ZFU4_TOBAC</name>
<dbReference type="Pfam" id="PF25597">
    <property type="entry name" value="SH3_retrovirus"/>
    <property type="match status" value="1"/>
</dbReference>
<dbReference type="GO" id="GO:0008233">
    <property type="term" value="F:peptidase activity"/>
    <property type="evidence" value="ECO:0007669"/>
    <property type="project" value="UniProtKB-KW"/>
</dbReference>
<feature type="domain" description="Integrase catalytic" evidence="2">
    <location>
        <begin position="164"/>
        <end position="261"/>
    </location>
</feature>
<proteinExistence type="predicted"/>
<dbReference type="PANTHER" id="PTHR42648">
    <property type="entry name" value="TRANSPOSASE, PUTATIVE-RELATED"/>
    <property type="match status" value="1"/>
</dbReference>
<evidence type="ECO:0000313" key="3">
    <source>
        <dbReference type="RefSeq" id="XP_016463323.1"/>
    </source>
</evidence>